<dbReference type="AlphaFoldDB" id="A0A0R2DC37"/>
<feature type="region of interest" description="Disordered" evidence="1">
    <location>
        <begin position="141"/>
        <end position="199"/>
    </location>
</feature>
<organism evidence="2 3">
    <name type="scientific">Levilactobacillus senmaizukei DSM 21775 = NBRC 103853</name>
    <dbReference type="NCBI Taxonomy" id="1423803"/>
    <lineage>
        <taxon>Bacteria</taxon>
        <taxon>Bacillati</taxon>
        <taxon>Bacillota</taxon>
        <taxon>Bacilli</taxon>
        <taxon>Lactobacillales</taxon>
        <taxon>Lactobacillaceae</taxon>
        <taxon>Levilactobacillus</taxon>
    </lineage>
</organism>
<name>A0A0R2DC37_9LACO</name>
<protein>
    <submittedName>
        <fullName evidence="2">Uncharacterized protein</fullName>
    </submittedName>
</protein>
<dbReference type="PATRIC" id="fig|1423803.3.peg.1036"/>
<proteinExistence type="predicted"/>
<dbReference type="OrthoDB" id="2223458at2"/>
<dbReference type="InterPro" id="IPR007731">
    <property type="entry name" value="DUF669"/>
</dbReference>
<feature type="compositionally biased region" description="Acidic residues" evidence="1">
    <location>
        <begin position="156"/>
        <end position="173"/>
    </location>
</feature>
<dbReference type="RefSeq" id="WP_061777167.1">
    <property type="nucleotide sequence ID" value="NZ_AYZH01000022.1"/>
</dbReference>
<reference evidence="2 3" key="1">
    <citation type="journal article" date="2015" name="Genome Announc.">
        <title>Expanding the biotechnology potential of lactobacilli through comparative genomics of 213 strains and associated genera.</title>
        <authorList>
            <person name="Sun Z."/>
            <person name="Harris H.M."/>
            <person name="McCann A."/>
            <person name="Guo C."/>
            <person name="Argimon S."/>
            <person name="Zhang W."/>
            <person name="Yang X."/>
            <person name="Jeffery I.B."/>
            <person name="Cooney J.C."/>
            <person name="Kagawa T.F."/>
            <person name="Liu W."/>
            <person name="Song Y."/>
            <person name="Salvetti E."/>
            <person name="Wrobel A."/>
            <person name="Rasinkangas P."/>
            <person name="Parkhill J."/>
            <person name="Rea M.C."/>
            <person name="O'Sullivan O."/>
            <person name="Ritari J."/>
            <person name="Douillard F.P."/>
            <person name="Paul Ross R."/>
            <person name="Yang R."/>
            <person name="Briner A.E."/>
            <person name="Felis G.E."/>
            <person name="de Vos W.M."/>
            <person name="Barrangou R."/>
            <person name="Klaenhammer T.R."/>
            <person name="Caufield P.W."/>
            <person name="Cui Y."/>
            <person name="Zhang H."/>
            <person name="O'Toole P.W."/>
        </authorList>
    </citation>
    <scope>NUCLEOTIDE SEQUENCE [LARGE SCALE GENOMIC DNA]</scope>
    <source>
        <strain evidence="2 3">DSM 21775</strain>
    </source>
</reference>
<dbReference type="Pfam" id="PF05037">
    <property type="entry name" value="DUF669"/>
    <property type="match status" value="1"/>
</dbReference>
<dbReference type="STRING" id="1423803.FD13_GL001035"/>
<dbReference type="Proteomes" id="UP000051589">
    <property type="component" value="Unassembled WGS sequence"/>
</dbReference>
<comment type="caution">
    <text evidence="2">The sequence shown here is derived from an EMBL/GenBank/DDBJ whole genome shotgun (WGS) entry which is preliminary data.</text>
</comment>
<evidence type="ECO:0000256" key="1">
    <source>
        <dbReference type="SAM" id="MobiDB-lite"/>
    </source>
</evidence>
<evidence type="ECO:0000313" key="3">
    <source>
        <dbReference type="Proteomes" id="UP000051589"/>
    </source>
</evidence>
<evidence type="ECO:0000313" key="2">
    <source>
        <dbReference type="EMBL" id="KRN01442.1"/>
    </source>
</evidence>
<keyword evidence="3" id="KW-1185">Reference proteome</keyword>
<gene>
    <name evidence="2" type="ORF">FD13_GL001035</name>
</gene>
<accession>A0A0R2DC37</accession>
<dbReference type="EMBL" id="AYZH01000022">
    <property type="protein sequence ID" value="KRN01442.1"/>
    <property type="molecule type" value="Genomic_DNA"/>
</dbReference>
<sequence length="199" mass="21685">MSLLDLAAHALDNFDAKKDTVSTSQGLPDGIYNVVVEDISHATYDSGWECVKLVFGVLDGEHAGEKEYDNLSFAEKTTTGKAMPDFVISNNIRFITKLGALLGVQITPQHFAGPTETEVHEALVNVLAPEKGKTVILHVKHTPNKKDPSNPYTNYELEEAEQPEEIDVTDDQLPDALSGAPTLTDNDLPPVPDETKSPF</sequence>